<reference evidence="2" key="3">
    <citation type="submission" date="2025-09" db="UniProtKB">
        <authorList>
            <consortium name="Ensembl"/>
        </authorList>
    </citation>
    <scope>IDENTIFICATION</scope>
</reference>
<protein>
    <recommendedName>
        <fullName evidence="4">Zinc finger protein 268</fullName>
    </recommendedName>
</protein>
<dbReference type="AlphaFoldDB" id="A0A8C9CK92"/>
<reference evidence="2" key="2">
    <citation type="submission" date="2025-08" db="UniProtKB">
        <authorList>
            <consortium name="Ensembl"/>
        </authorList>
    </citation>
    <scope>IDENTIFICATION</scope>
</reference>
<evidence type="ECO:0000313" key="2">
    <source>
        <dbReference type="Ensembl" id="ENSPSNP00000022833.1"/>
    </source>
</evidence>
<reference evidence="2" key="1">
    <citation type="submission" date="2019-08" db="EMBL/GenBank/DDBJ databases">
        <title>Phocoena sinus (Vaquita) genome, mPhoSin1, primary haplotype.</title>
        <authorList>
            <person name="Morin P."/>
            <person name="Mountcastle J."/>
            <person name="Fungtammasan C."/>
            <person name="Rhie A."/>
            <person name="Rojas-Bracho L."/>
            <person name="Smith C.R."/>
            <person name="Taylor B.L."/>
            <person name="Gulland F.M.D."/>
            <person name="Musser W."/>
            <person name="Houck M."/>
            <person name="Haase B."/>
            <person name="Paez S."/>
            <person name="Howe K."/>
            <person name="Torrance J."/>
            <person name="Formenti G."/>
            <person name="Phillippy A."/>
            <person name="Ryder O."/>
            <person name="Jarvis E.D."/>
            <person name="Fedrigo O."/>
        </authorList>
    </citation>
    <scope>NUCLEOTIDE SEQUENCE [LARGE SCALE GENOMIC DNA]</scope>
</reference>
<sequence>MATRVRTAAVWVPPLQEQESTCDGIRKLQGEESILGQETPDQRPLPGGPRQRHKSPGTEQVLEWLFISQEQPKAKKTWTKSGKLMVIWNGIRKIKASEVCQKAISVLHLENSVFLVQIMFLQDKNFINVSQMERV</sequence>
<evidence type="ECO:0000313" key="3">
    <source>
        <dbReference type="Proteomes" id="UP000694554"/>
    </source>
</evidence>
<proteinExistence type="predicted"/>
<evidence type="ECO:0000256" key="1">
    <source>
        <dbReference type="SAM" id="MobiDB-lite"/>
    </source>
</evidence>
<dbReference type="Ensembl" id="ENSPSNT00000025673.1">
    <property type="protein sequence ID" value="ENSPSNP00000022833.1"/>
    <property type="gene ID" value="ENSPSNG00000016706.1"/>
</dbReference>
<feature type="region of interest" description="Disordered" evidence="1">
    <location>
        <begin position="29"/>
        <end position="57"/>
    </location>
</feature>
<accession>A0A8C9CK92</accession>
<evidence type="ECO:0008006" key="4">
    <source>
        <dbReference type="Google" id="ProtNLM"/>
    </source>
</evidence>
<dbReference type="GeneTree" id="ENSGT00960000192142"/>
<keyword evidence="3" id="KW-1185">Reference proteome</keyword>
<name>A0A8C9CK92_PHOSS</name>
<dbReference type="Proteomes" id="UP000694554">
    <property type="component" value="Chromosome 14"/>
</dbReference>
<organism evidence="2 3">
    <name type="scientific">Phocoena sinus</name>
    <name type="common">Vaquita</name>
    <dbReference type="NCBI Taxonomy" id="42100"/>
    <lineage>
        <taxon>Eukaryota</taxon>
        <taxon>Metazoa</taxon>
        <taxon>Chordata</taxon>
        <taxon>Craniata</taxon>
        <taxon>Vertebrata</taxon>
        <taxon>Euteleostomi</taxon>
        <taxon>Mammalia</taxon>
        <taxon>Eutheria</taxon>
        <taxon>Laurasiatheria</taxon>
        <taxon>Artiodactyla</taxon>
        <taxon>Whippomorpha</taxon>
        <taxon>Cetacea</taxon>
        <taxon>Odontoceti</taxon>
        <taxon>Phocoenidae</taxon>
        <taxon>Phocoena</taxon>
    </lineage>
</organism>